<protein>
    <submittedName>
        <fullName evidence="1">Uncharacterized protein</fullName>
    </submittedName>
</protein>
<dbReference type="EMBL" id="JBHSCX010000006">
    <property type="protein sequence ID" value="MFC4362500.1"/>
    <property type="molecule type" value="Genomic_DNA"/>
</dbReference>
<reference evidence="2" key="1">
    <citation type="journal article" date="2019" name="Int. J. Syst. Evol. Microbiol.">
        <title>The Global Catalogue of Microorganisms (GCM) 10K type strain sequencing project: providing services to taxonomists for standard genome sequencing and annotation.</title>
        <authorList>
            <consortium name="The Broad Institute Genomics Platform"/>
            <consortium name="The Broad Institute Genome Sequencing Center for Infectious Disease"/>
            <person name="Wu L."/>
            <person name="Ma J."/>
        </authorList>
    </citation>
    <scope>NUCLEOTIDE SEQUENCE [LARGE SCALE GENOMIC DNA]</scope>
    <source>
        <strain evidence="2">CECT 8570</strain>
    </source>
</reference>
<dbReference type="Proteomes" id="UP001595840">
    <property type="component" value="Unassembled WGS sequence"/>
</dbReference>
<evidence type="ECO:0000313" key="1">
    <source>
        <dbReference type="EMBL" id="MFC4362500.1"/>
    </source>
</evidence>
<gene>
    <name evidence="1" type="ORF">ACFOX3_09305</name>
</gene>
<sequence>MIKYRFEEESKYLDYHLEKMGDVRAKEIVASENIISEEDAEYLATFFWKMVDFSIKEEKYNVDLPWPESREFWNEKLMYSISSFIESQGFDEVWDKVVDQQ</sequence>
<organism evidence="1 2">
    <name type="scientific">Simiduia curdlanivorans</name>
    <dbReference type="NCBI Taxonomy" id="1492769"/>
    <lineage>
        <taxon>Bacteria</taxon>
        <taxon>Pseudomonadati</taxon>
        <taxon>Pseudomonadota</taxon>
        <taxon>Gammaproteobacteria</taxon>
        <taxon>Cellvibrionales</taxon>
        <taxon>Cellvibrionaceae</taxon>
        <taxon>Simiduia</taxon>
    </lineage>
</organism>
<comment type="caution">
    <text evidence="1">The sequence shown here is derived from an EMBL/GenBank/DDBJ whole genome shotgun (WGS) entry which is preliminary data.</text>
</comment>
<keyword evidence="2" id="KW-1185">Reference proteome</keyword>
<evidence type="ECO:0000313" key="2">
    <source>
        <dbReference type="Proteomes" id="UP001595840"/>
    </source>
</evidence>
<accession>A0ABV8V5G0</accession>
<dbReference type="RefSeq" id="WP_380736151.1">
    <property type="nucleotide sequence ID" value="NZ_JBHSCX010000006.1"/>
</dbReference>
<name>A0ABV8V5G0_9GAMM</name>
<proteinExistence type="predicted"/>